<evidence type="ECO:0000313" key="4">
    <source>
        <dbReference type="Proteomes" id="UP000322139"/>
    </source>
</evidence>
<dbReference type="InterPro" id="IPR012223">
    <property type="entry name" value="TEII"/>
</dbReference>
<proteinExistence type="inferred from homology"/>
<dbReference type="Pfam" id="PF00975">
    <property type="entry name" value="Thioesterase"/>
    <property type="match status" value="1"/>
</dbReference>
<dbReference type="InterPro" id="IPR029058">
    <property type="entry name" value="AB_hydrolase_fold"/>
</dbReference>
<dbReference type="AlphaFoldDB" id="A0A5D4RI54"/>
<evidence type="ECO:0000313" key="3">
    <source>
        <dbReference type="EMBL" id="TYS51125.1"/>
    </source>
</evidence>
<name>A0A5D4RI54_9BACI</name>
<sequence>MEGWSRIVEKVRLLCLPYAGGSAASIYLPWKKKLDRNIEVIPLELAGRGKRIRESLLYSVEDTVSDLLEKQLGMLEEGIPYNIFGHSMGGLLAFELCRKINERGLPLPENLLISAFQPPDVKLEGDIHLLPMEAFAEKMRLAGNIPESIFIDKDLYKVFMPILYADYKMVFEYVYKPIKDRMKVDLHLFTGTTDFRVYQLRKDWARQTKGLFKDYIFNGGHFFIRESEKAVLNQLESILLTDKLILNKI</sequence>
<accession>A0A5D4RI54</accession>
<dbReference type="SUPFAM" id="SSF53474">
    <property type="entry name" value="alpha/beta-Hydrolases"/>
    <property type="match status" value="1"/>
</dbReference>
<dbReference type="PANTHER" id="PTHR11487:SF0">
    <property type="entry name" value="S-ACYL FATTY ACID SYNTHASE THIOESTERASE, MEDIUM CHAIN"/>
    <property type="match status" value="1"/>
</dbReference>
<comment type="similarity">
    <text evidence="1">Belongs to the thioesterase family.</text>
</comment>
<comment type="caution">
    <text evidence="3">The sequence shown here is derived from an EMBL/GenBank/DDBJ whole genome shotgun (WGS) entry which is preliminary data.</text>
</comment>
<evidence type="ECO:0000259" key="2">
    <source>
        <dbReference type="Pfam" id="PF00975"/>
    </source>
</evidence>
<reference evidence="3 4" key="1">
    <citation type="submission" date="2019-08" db="EMBL/GenBank/DDBJ databases">
        <title>Bacillus genomes from the desert of Cuatro Cienegas, Coahuila.</title>
        <authorList>
            <person name="Olmedo-Alvarez G."/>
        </authorList>
    </citation>
    <scope>NUCLEOTIDE SEQUENCE [LARGE SCALE GENOMIC DNA]</scope>
    <source>
        <strain evidence="3 4">CH446_14T</strain>
    </source>
</reference>
<dbReference type="InterPro" id="IPR001031">
    <property type="entry name" value="Thioesterase"/>
</dbReference>
<gene>
    <name evidence="3" type="ORF">FZD51_03525</name>
</gene>
<dbReference type="Gene3D" id="3.40.50.1820">
    <property type="entry name" value="alpha/beta hydrolase"/>
    <property type="match status" value="1"/>
</dbReference>
<evidence type="ECO:0000256" key="1">
    <source>
        <dbReference type="ARBA" id="ARBA00007169"/>
    </source>
</evidence>
<dbReference type="GO" id="GO:0008610">
    <property type="term" value="P:lipid biosynthetic process"/>
    <property type="evidence" value="ECO:0007669"/>
    <property type="project" value="TreeGrafter"/>
</dbReference>
<dbReference type="EMBL" id="VTER01000002">
    <property type="protein sequence ID" value="TYS51125.1"/>
    <property type="molecule type" value="Genomic_DNA"/>
</dbReference>
<organism evidence="3 4">
    <name type="scientific">Bacillus infantis</name>
    <dbReference type="NCBI Taxonomy" id="324767"/>
    <lineage>
        <taxon>Bacteria</taxon>
        <taxon>Bacillati</taxon>
        <taxon>Bacillota</taxon>
        <taxon>Bacilli</taxon>
        <taxon>Bacillales</taxon>
        <taxon>Bacillaceae</taxon>
        <taxon>Bacillus</taxon>
    </lineage>
</organism>
<dbReference type="Proteomes" id="UP000322139">
    <property type="component" value="Unassembled WGS sequence"/>
</dbReference>
<feature type="domain" description="Thioesterase" evidence="2">
    <location>
        <begin position="12"/>
        <end position="238"/>
    </location>
</feature>
<protein>
    <submittedName>
        <fullName evidence="3">Thioesterase</fullName>
    </submittedName>
</protein>
<dbReference type="PANTHER" id="PTHR11487">
    <property type="entry name" value="THIOESTERASE"/>
    <property type="match status" value="1"/>
</dbReference>